<dbReference type="PANTHER" id="PTHR19211:SF100">
    <property type="entry name" value="RIBOSOME PROTECTION PROTEIN VMLR"/>
    <property type="match status" value="1"/>
</dbReference>
<reference evidence="7" key="1">
    <citation type="journal article" date="2019" name="Int. J. Syst. Evol. Microbiol.">
        <title>The Global Catalogue of Microorganisms (GCM) 10K type strain sequencing project: providing services to taxonomists for standard genome sequencing and annotation.</title>
        <authorList>
            <consortium name="The Broad Institute Genomics Platform"/>
            <consortium name="The Broad Institute Genome Sequencing Center for Infectious Disease"/>
            <person name="Wu L."/>
            <person name="Ma J."/>
        </authorList>
    </citation>
    <scope>NUCLEOTIDE SEQUENCE [LARGE SCALE GENOMIC DNA]</scope>
    <source>
        <strain evidence="7">JCM 12165</strain>
    </source>
</reference>
<proteinExistence type="predicted"/>
<dbReference type="CDD" id="cd03221">
    <property type="entry name" value="ABCF_EF-3"/>
    <property type="match status" value="2"/>
</dbReference>
<name>A0ABV9NV88_9BACI</name>
<dbReference type="Proteomes" id="UP001595896">
    <property type="component" value="Unassembled WGS sequence"/>
</dbReference>
<dbReference type="PANTHER" id="PTHR19211">
    <property type="entry name" value="ATP-BINDING TRANSPORT PROTEIN-RELATED"/>
    <property type="match status" value="1"/>
</dbReference>
<comment type="caution">
    <text evidence="6">The sequence shown here is derived from an EMBL/GenBank/DDBJ whole genome shotgun (WGS) entry which is preliminary data.</text>
</comment>
<evidence type="ECO:0000256" key="4">
    <source>
        <dbReference type="SAM" id="MobiDB-lite"/>
    </source>
</evidence>
<keyword evidence="3" id="KW-0067">ATP-binding</keyword>
<dbReference type="SMART" id="SM00382">
    <property type="entry name" value="AAA"/>
    <property type="match status" value="2"/>
</dbReference>
<evidence type="ECO:0000256" key="1">
    <source>
        <dbReference type="ARBA" id="ARBA00022737"/>
    </source>
</evidence>
<dbReference type="InterPro" id="IPR003439">
    <property type="entry name" value="ABC_transporter-like_ATP-bd"/>
</dbReference>
<feature type="domain" description="ABC transporter" evidence="5">
    <location>
        <begin position="3"/>
        <end position="476"/>
    </location>
</feature>
<protein>
    <submittedName>
        <fullName evidence="6">Ribosomal protection-like ABC-F family protein</fullName>
    </submittedName>
</protein>
<dbReference type="Pfam" id="PF00005">
    <property type="entry name" value="ABC_tran"/>
    <property type="match status" value="2"/>
</dbReference>
<evidence type="ECO:0000259" key="5">
    <source>
        <dbReference type="PROSITE" id="PS50893"/>
    </source>
</evidence>
<dbReference type="InterPro" id="IPR027417">
    <property type="entry name" value="P-loop_NTPase"/>
</dbReference>
<organism evidence="6 7">
    <name type="scientific">Bacillus daqingensis</name>
    <dbReference type="NCBI Taxonomy" id="872396"/>
    <lineage>
        <taxon>Bacteria</taxon>
        <taxon>Bacillati</taxon>
        <taxon>Bacillota</taxon>
        <taxon>Bacilli</taxon>
        <taxon>Bacillales</taxon>
        <taxon>Bacillaceae</taxon>
        <taxon>Bacillus</taxon>
    </lineage>
</organism>
<feature type="compositionally biased region" description="Basic and acidic residues" evidence="4">
    <location>
        <begin position="187"/>
        <end position="197"/>
    </location>
</feature>
<evidence type="ECO:0000313" key="6">
    <source>
        <dbReference type="EMBL" id="MFC4736072.1"/>
    </source>
</evidence>
<evidence type="ECO:0000313" key="7">
    <source>
        <dbReference type="Proteomes" id="UP001595896"/>
    </source>
</evidence>
<dbReference type="InterPro" id="IPR050611">
    <property type="entry name" value="ABCF"/>
</dbReference>
<dbReference type="Gene3D" id="3.40.50.300">
    <property type="entry name" value="P-loop containing nucleotide triphosphate hydrolases"/>
    <property type="match status" value="3"/>
</dbReference>
<feature type="region of interest" description="Disordered" evidence="4">
    <location>
        <begin position="187"/>
        <end position="218"/>
    </location>
</feature>
<keyword evidence="2" id="KW-0547">Nucleotide-binding</keyword>
<dbReference type="SUPFAM" id="SSF52540">
    <property type="entry name" value="P-loop containing nucleoside triphosphate hydrolases"/>
    <property type="match status" value="2"/>
</dbReference>
<keyword evidence="1" id="KW-0677">Repeat</keyword>
<dbReference type="InterPro" id="IPR003593">
    <property type="entry name" value="AAA+_ATPase"/>
</dbReference>
<sequence length="515" mass="58529">MMLHAQQLSAEVNGRELFTDQTLTVQEGDRIGLIGANGSGKSTLLQLLAGQRPPDHGSCHVESNIVYLPQLKEAEAKSGGELTQAWIQKAFAEQGGLLLADEPTTSLDEAHIQWLEDKLQHWKGAYIIVSHDRAFLDRTCSSLWIIEQNAIHTFSGPYHLYEEQKRRETREQQQAYESYVRQKRSLEEAARRREERANQLTSTKNVSRSEASITGAKPYFAKKQKKMQQTAKAMEKRMEQLEEVDKPWEEKPLRMTLPRGKGRDRQEEVFVKHMTAEAGGKRLWTVMPFPVRHGERLALTGSNGSGKTTFLKKLQQGDGVTKAGWSRLGFFQQDLTMLRLDDTVLENTEREAVQPREVIRTILARLGFRGRDAEKKAAVLSGGERVKLSLAMLMTGSYTGLVLDEPTSFLDIEAVEALERLLADYPGTLIIVSHDRRFRSRTTNLEINIEAGRLWRPDMQGNAQTEADEELMRIETRLAEVIGRLSLEPDAELESEFQKLLKMKKAFAGRSWQQR</sequence>
<gene>
    <name evidence="6" type="primary">abc-f</name>
    <name evidence="6" type="ORF">ACFO4L_05675</name>
</gene>
<dbReference type="InterPro" id="IPR017871">
    <property type="entry name" value="ABC_transporter-like_CS"/>
</dbReference>
<feature type="compositionally biased region" description="Polar residues" evidence="4">
    <location>
        <begin position="198"/>
        <end position="212"/>
    </location>
</feature>
<evidence type="ECO:0000256" key="3">
    <source>
        <dbReference type="ARBA" id="ARBA00022840"/>
    </source>
</evidence>
<dbReference type="EMBL" id="JBHSGK010000004">
    <property type="protein sequence ID" value="MFC4736072.1"/>
    <property type="molecule type" value="Genomic_DNA"/>
</dbReference>
<keyword evidence="7" id="KW-1185">Reference proteome</keyword>
<evidence type="ECO:0000256" key="2">
    <source>
        <dbReference type="ARBA" id="ARBA00022741"/>
    </source>
</evidence>
<dbReference type="PROSITE" id="PS00211">
    <property type="entry name" value="ABC_TRANSPORTER_1"/>
    <property type="match status" value="1"/>
</dbReference>
<dbReference type="PROSITE" id="PS50893">
    <property type="entry name" value="ABC_TRANSPORTER_2"/>
    <property type="match status" value="1"/>
</dbReference>
<dbReference type="NCBIfam" id="NF000355">
    <property type="entry name" value="ribo_prot_ABC_F"/>
    <property type="match status" value="1"/>
</dbReference>
<dbReference type="RefSeq" id="WP_377908728.1">
    <property type="nucleotide sequence ID" value="NZ_JBHSGK010000004.1"/>
</dbReference>
<accession>A0ABV9NV88</accession>